<evidence type="ECO:0000313" key="2">
    <source>
        <dbReference type="EMBL" id="OJJ42547.1"/>
    </source>
</evidence>
<feature type="compositionally biased region" description="Basic and acidic residues" evidence="1">
    <location>
        <begin position="174"/>
        <end position="186"/>
    </location>
</feature>
<feature type="compositionally biased region" description="Basic residues" evidence="1">
    <location>
        <begin position="203"/>
        <end position="215"/>
    </location>
</feature>
<name>A0A1L9S5W8_9EURO</name>
<feature type="compositionally biased region" description="Basic and acidic residues" evidence="1">
    <location>
        <begin position="154"/>
        <end position="165"/>
    </location>
</feature>
<feature type="compositionally biased region" description="Basic residues" evidence="1">
    <location>
        <begin position="372"/>
        <end position="385"/>
    </location>
</feature>
<keyword evidence="3" id="KW-1185">Reference proteome</keyword>
<accession>A0A1L9S5W8</accession>
<evidence type="ECO:0000313" key="3">
    <source>
        <dbReference type="Proteomes" id="UP000184188"/>
    </source>
</evidence>
<feature type="compositionally biased region" description="Pro residues" evidence="1">
    <location>
        <begin position="427"/>
        <end position="436"/>
    </location>
</feature>
<protein>
    <submittedName>
        <fullName evidence="2">Uncharacterized protein</fullName>
    </submittedName>
</protein>
<evidence type="ECO:0000256" key="1">
    <source>
        <dbReference type="SAM" id="MobiDB-lite"/>
    </source>
</evidence>
<dbReference type="GeneID" id="34610699"/>
<dbReference type="EMBL" id="KV878358">
    <property type="protein sequence ID" value="OJJ42547.1"/>
    <property type="molecule type" value="Genomic_DNA"/>
</dbReference>
<feature type="compositionally biased region" description="Pro residues" evidence="1">
    <location>
        <begin position="248"/>
        <end position="258"/>
    </location>
</feature>
<gene>
    <name evidence="2" type="ORF">ASPZODRAFT_137178</name>
</gene>
<dbReference type="AlphaFoldDB" id="A0A1L9S5W8"/>
<sequence length="516" mass="58857">MGQGVLSVVEQEVGSLRREYKTEQYRGLLRILIPVRGEKFKPDTVTQYANRIRKIRKEIEVCYPAAPLTDGLWSHLFLEGLGHEYHEFEQNIFTRRSLFEEVSGNEGGRSMITFDEIVKEAVQKEKRLKNNALSTREPRPERNPSPRVEIPSPRGERAERAERAEQASPATSPIDHEPDTTVDRPTRSQARRTGARSSNSRASRSRAPRTRRRTITQREAEEDDTAREVRLPSIDLGSQDSLSFPASEPAPEPAPAPEPEPEPERETEVPSIRSKPLSTPRNDQLATPPGSDEPEAPSSDPQDPGSSMPVLTEDGEKILDRILQQEKELELEANRDETIWTARGRPSEQRPPSKRKSPSVEALDREPENFPKRQKRRKKNRRHHRGTPDRPTTPRMKDESPPSPSDRHQTARWRSNSMWCTPYSQRPSPPPSPSPKPVASSPTPVQTLLKRVELPTPVQTLPKRVESPTLATNDESTQIRDLEWHDLNRDFRSDWGLSDVYDPKVDMDWHGIWVDD</sequence>
<organism evidence="2 3">
    <name type="scientific">Penicilliopsis zonata CBS 506.65</name>
    <dbReference type="NCBI Taxonomy" id="1073090"/>
    <lineage>
        <taxon>Eukaryota</taxon>
        <taxon>Fungi</taxon>
        <taxon>Dikarya</taxon>
        <taxon>Ascomycota</taxon>
        <taxon>Pezizomycotina</taxon>
        <taxon>Eurotiomycetes</taxon>
        <taxon>Eurotiomycetidae</taxon>
        <taxon>Eurotiales</taxon>
        <taxon>Aspergillaceae</taxon>
        <taxon>Penicilliopsis</taxon>
    </lineage>
</organism>
<feature type="region of interest" description="Disordered" evidence="1">
    <location>
        <begin position="128"/>
        <end position="445"/>
    </location>
</feature>
<feature type="compositionally biased region" description="Polar residues" evidence="1">
    <location>
        <begin position="276"/>
        <end position="285"/>
    </location>
</feature>
<feature type="compositionally biased region" description="Basic and acidic residues" evidence="1">
    <location>
        <begin position="395"/>
        <end position="409"/>
    </location>
</feature>
<dbReference type="RefSeq" id="XP_022577057.1">
    <property type="nucleotide sequence ID" value="XM_022724234.1"/>
</dbReference>
<dbReference type="Proteomes" id="UP000184188">
    <property type="component" value="Unassembled WGS sequence"/>
</dbReference>
<proteinExistence type="predicted"/>
<feature type="compositionally biased region" description="Basic and acidic residues" evidence="1">
    <location>
        <begin position="362"/>
        <end position="371"/>
    </location>
</feature>
<reference evidence="3" key="1">
    <citation type="journal article" date="2017" name="Genome Biol.">
        <title>Comparative genomics reveals high biological diversity and specific adaptations in the industrially and medically important fungal genus Aspergillus.</title>
        <authorList>
            <person name="de Vries R.P."/>
            <person name="Riley R."/>
            <person name="Wiebenga A."/>
            <person name="Aguilar-Osorio G."/>
            <person name="Amillis S."/>
            <person name="Uchima C.A."/>
            <person name="Anderluh G."/>
            <person name="Asadollahi M."/>
            <person name="Askin M."/>
            <person name="Barry K."/>
            <person name="Battaglia E."/>
            <person name="Bayram O."/>
            <person name="Benocci T."/>
            <person name="Braus-Stromeyer S.A."/>
            <person name="Caldana C."/>
            <person name="Canovas D."/>
            <person name="Cerqueira G.C."/>
            <person name="Chen F."/>
            <person name="Chen W."/>
            <person name="Choi C."/>
            <person name="Clum A."/>
            <person name="Dos Santos R.A."/>
            <person name="Damasio A.R."/>
            <person name="Diallinas G."/>
            <person name="Emri T."/>
            <person name="Fekete E."/>
            <person name="Flipphi M."/>
            <person name="Freyberg S."/>
            <person name="Gallo A."/>
            <person name="Gournas C."/>
            <person name="Habgood R."/>
            <person name="Hainaut M."/>
            <person name="Harispe M.L."/>
            <person name="Henrissat B."/>
            <person name="Hilden K.S."/>
            <person name="Hope R."/>
            <person name="Hossain A."/>
            <person name="Karabika E."/>
            <person name="Karaffa L."/>
            <person name="Karanyi Z."/>
            <person name="Krasevec N."/>
            <person name="Kuo A."/>
            <person name="Kusch H."/>
            <person name="LaButti K."/>
            <person name="Lagendijk E.L."/>
            <person name="Lapidus A."/>
            <person name="Levasseur A."/>
            <person name="Lindquist E."/>
            <person name="Lipzen A."/>
            <person name="Logrieco A.F."/>
            <person name="MacCabe A."/>
            <person name="Maekelae M.R."/>
            <person name="Malavazi I."/>
            <person name="Melin P."/>
            <person name="Meyer V."/>
            <person name="Mielnichuk N."/>
            <person name="Miskei M."/>
            <person name="Molnar A.P."/>
            <person name="Mule G."/>
            <person name="Ngan C.Y."/>
            <person name="Orejas M."/>
            <person name="Orosz E."/>
            <person name="Ouedraogo J.P."/>
            <person name="Overkamp K.M."/>
            <person name="Park H.-S."/>
            <person name="Perrone G."/>
            <person name="Piumi F."/>
            <person name="Punt P.J."/>
            <person name="Ram A.F."/>
            <person name="Ramon A."/>
            <person name="Rauscher S."/>
            <person name="Record E."/>
            <person name="Riano-Pachon D.M."/>
            <person name="Robert V."/>
            <person name="Roehrig J."/>
            <person name="Ruller R."/>
            <person name="Salamov A."/>
            <person name="Salih N.S."/>
            <person name="Samson R.A."/>
            <person name="Sandor E."/>
            <person name="Sanguinetti M."/>
            <person name="Schuetze T."/>
            <person name="Sepcic K."/>
            <person name="Shelest E."/>
            <person name="Sherlock G."/>
            <person name="Sophianopoulou V."/>
            <person name="Squina F.M."/>
            <person name="Sun H."/>
            <person name="Susca A."/>
            <person name="Todd R.B."/>
            <person name="Tsang A."/>
            <person name="Unkles S.E."/>
            <person name="van de Wiele N."/>
            <person name="van Rossen-Uffink D."/>
            <person name="Oliveira J.V."/>
            <person name="Vesth T.C."/>
            <person name="Visser J."/>
            <person name="Yu J.-H."/>
            <person name="Zhou M."/>
            <person name="Andersen M.R."/>
            <person name="Archer D.B."/>
            <person name="Baker S.E."/>
            <person name="Benoit I."/>
            <person name="Brakhage A.A."/>
            <person name="Braus G.H."/>
            <person name="Fischer R."/>
            <person name="Frisvad J.C."/>
            <person name="Goldman G.H."/>
            <person name="Houbraken J."/>
            <person name="Oakley B."/>
            <person name="Pocsi I."/>
            <person name="Scazzocchio C."/>
            <person name="Seiboth B."/>
            <person name="vanKuyk P.A."/>
            <person name="Wortman J."/>
            <person name="Dyer P.S."/>
            <person name="Grigoriev I.V."/>
        </authorList>
    </citation>
    <scope>NUCLEOTIDE SEQUENCE [LARGE SCALE GENOMIC DNA]</scope>
    <source>
        <strain evidence="3">CBS 506.65</strain>
    </source>
</reference>
<feature type="compositionally biased region" description="Basic and acidic residues" evidence="1">
    <location>
        <begin position="314"/>
        <end position="338"/>
    </location>
</feature>
<dbReference type="VEuPathDB" id="FungiDB:ASPZODRAFT_137178"/>